<proteinExistence type="predicted"/>
<dbReference type="EMBL" id="DWUP01000113">
    <property type="protein sequence ID" value="HJD53122.1"/>
    <property type="molecule type" value="Genomic_DNA"/>
</dbReference>
<dbReference type="Proteomes" id="UP000787625">
    <property type="component" value="Unassembled WGS sequence"/>
</dbReference>
<dbReference type="PROSITE" id="PS51257">
    <property type="entry name" value="PROKAR_LIPOPROTEIN"/>
    <property type="match status" value="1"/>
</dbReference>
<dbReference type="InterPro" id="IPR046695">
    <property type="entry name" value="DUF6565"/>
</dbReference>
<feature type="domain" description="DUF6565" evidence="1">
    <location>
        <begin position="39"/>
        <end position="91"/>
    </location>
</feature>
<name>A0A9D2ZUI9_9BACT</name>
<sequence length="99" mass="11394">MRLRHLLLAAAATAFISCTTKDDYIEDFTSFIDEVSHGHEAFDEARWMEADERFRELSEDAFDEYKESLTDDELHVVDSCEAIYLGLKATLEAKEKLGR</sequence>
<dbReference type="Pfam" id="PF20203">
    <property type="entry name" value="DUF6565"/>
    <property type="match status" value="1"/>
</dbReference>
<gene>
    <name evidence="2" type="ORF">IAA93_05305</name>
</gene>
<organism evidence="2 3">
    <name type="scientific">Candidatus Avibacteroides avistercoris</name>
    <dbReference type="NCBI Taxonomy" id="2840690"/>
    <lineage>
        <taxon>Bacteria</taxon>
        <taxon>Pseudomonadati</taxon>
        <taxon>Bacteroidota</taxon>
        <taxon>Bacteroidia</taxon>
        <taxon>Bacteroidales</taxon>
        <taxon>Bacteroidaceae</taxon>
        <taxon>Bacteroidaceae incertae sedis</taxon>
        <taxon>Candidatus Avibacteroides</taxon>
    </lineage>
</organism>
<evidence type="ECO:0000313" key="2">
    <source>
        <dbReference type="EMBL" id="HJD53122.1"/>
    </source>
</evidence>
<reference evidence="2" key="1">
    <citation type="journal article" date="2021" name="PeerJ">
        <title>Extensive microbial diversity within the chicken gut microbiome revealed by metagenomics and culture.</title>
        <authorList>
            <person name="Gilroy R."/>
            <person name="Ravi A."/>
            <person name="Getino M."/>
            <person name="Pursley I."/>
            <person name="Horton D.L."/>
            <person name="Alikhan N.F."/>
            <person name="Baker D."/>
            <person name="Gharbi K."/>
            <person name="Hall N."/>
            <person name="Watson M."/>
            <person name="Adriaenssens E.M."/>
            <person name="Foster-Nyarko E."/>
            <person name="Jarju S."/>
            <person name="Secka A."/>
            <person name="Antonio M."/>
            <person name="Oren A."/>
            <person name="Chaudhuri R.R."/>
            <person name="La Ragione R."/>
            <person name="Hildebrand F."/>
            <person name="Pallen M.J."/>
        </authorList>
    </citation>
    <scope>NUCLEOTIDE SEQUENCE</scope>
    <source>
        <strain evidence="2">MalCec1-1739</strain>
    </source>
</reference>
<accession>A0A9D2ZUI9</accession>
<comment type="caution">
    <text evidence="2">The sequence shown here is derived from an EMBL/GenBank/DDBJ whole genome shotgun (WGS) entry which is preliminary data.</text>
</comment>
<protein>
    <recommendedName>
        <fullName evidence="1">DUF6565 domain-containing protein</fullName>
    </recommendedName>
</protein>
<evidence type="ECO:0000313" key="3">
    <source>
        <dbReference type="Proteomes" id="UP000787625"/>
    </source>
</evidence>
<evidence type="ECO:0000259" key="1">
    <source>
        <dbReference type="Pfam" id="PF20203"/>
    </source>
</evidence>
<dbReference type="AlphaFoldDB" id="A0A9D2ZUI9"/>
<reference evidence="2" key="2">
    <citation type="submission" date="2021-04" db="EMBL/GenBank/DDBJ databases">
        <authorList>
            <person name="Gilroy R."/>
        </authorList>
    </citation>
    <scope>NUCLEOTIDE SEQUENCE</scope>
    <source>
        <strain evidence="2">MalCec1-1739</strain>
    </source>
</reference>